<comment type="caution">
    <text evidence="1">The sequence shown here is derived from an EMBL/GenBank/DDBJ whole genome shotgun (WGS) entry which is preliminary data.</text>
</comment>
<name>A0A5C6F9B1_9BACT</name>
<gene>
    <name evidence="1" type="ORF">Poly59_12440</name>
</gene>
<organism evidence="1 2">
    <name type="scientific">Rubripirellula reticaptiva</name>
    <dbReference type="NCBI Taxonomy" id="2528013"/>
    <lineage>
        <taxon>Bacteria</taxon>
        <taxon>Pseudomonadati</taxon>
        <taxon>Planctomycetota</taxon>
        <taxon>Planctomycetia</taxon>
        <taxon>Pirellulales</taxon>
        <taxon>Pirellulaceae</taxon>
        <taxon>Rubripirellula</taxon>
    </lineage>
</organism>
<protein>
    <submittedName>
        <fullName evidence="1">Uncharacterized protein</fullName>
    </submittedName>
</protein>
<reference evidence="1 2" key="1">
    <citation type="submission" date="2019-02" db="EMBL/GenBank/DDBJ databases">
        <title>Deep-cultivation of Planctomycetes and their phenomic and genomic characterization uncovers novel biology.</title>
        <authorList>
            <person name="Wiegand S."/>
            <person name="Jogler M."/>
            <person name="Boedeker C."/>
            <person name="Pinto D."/>
            <person name="Vollmers J."/>
            <person name="Rivas-Marin E."/>
            <person name="Kohn T."/>
            <person name="Peeters S.H."/>
            <person name="Heuer A."/>
            <person name="Rast P."/>
            <person name="Oberbeckmann S."/>
            <person name="Bunk B."/>
            <person name="Jeske O."/>
            <person name="Meyerdierks A."/>
            <person name="Storesund J.E."/>
            <person name="Kallscheuer N."/>
            <person name="Luecker S."/>
            <person name="Lage O.M."/>
            <person name="Pohl T."/>
            <person name="Merkel B.J."/>
            <person name="Hornburger P."/>
            <person name="Mueller R.-W."/>
            <person name="Bruemmer F."/>
            <person name="Labrenz M."/>
            <person name="Spormann A.M."/>
            <person name="Op Den Camp H."/>
            <person name="Overmann J."/>
            <person name="Amann R."/>
            <person name="Jetten M.S.M."/>
            <person name="Mascher T."/>
            <person name="Medema M.H."/>
            <person name="Devos D.P."/>
            <person name="Kaster A.-K."/>
            <person name="Ovreas L."/>
            <person name="Rohde M."/>
            <person name="Galperin M.Y."/>
            <person name="Jogler C."/>
        </authorList>
    </citation>
    <scope>NUCLEOTIDE SEQUENCE [LARGE SCALE GENOMIC DNA]</scope>
    <source>
        <strain evidence="1 2">Poly59</strain>
    </source>
</reference>
<proteinExistence type="predicted"/>
<dbReference type="AlphaFoldDB" id="A0A5C6F9B1"/>
<accession>A0A5C6F9B1</accession>
<evidence type="ECO:0000313" key="2">
    <source>
        <dbReference type="Proteomes" id="UP000317977"/>
    </source>
</evidence>
<sequence>MRLVRLEDAALCRGFDLLWTIYSCVNLESRAAVTAAIEPILLYCLLIHNDQPLPNSTCPDPPIP</sequence>
<dbReference type="Proteomes" id="UP000317977">
    <property type="component" value="Unassembled WGS sequence"/>
</dbReference>
<dbReference type="EMBL" id="SJPX01000001">
    <property type="protein sequence ID" value="TWU58333.1"/>
    <property type="molecule type" value="Genomic_DNA"/>
</dbReference>
<evidence type="ECO:0000313" key="1">
    <source>
        <dbReference type="EMBL" id="TWU58333.1"/>
    </source>
</evidence>
<keyword evidence="2" id="KW-1185">Reference proteome</keyword>